<dbReference type="PRINTS" id="PR00035">
    <property type="entry name" value="HTHGNTR"/>
</dbReference>
<feature type="domain" description="HTH gntR-type" evidence="4">
    <location>
        <begin position="3"/>
        <end position="71"/>
    </location>
</feature>
<dbReference type="InterPro" id="IPR011711">
    <property type="entry name" value="GntR_C"/>
</dbReference>
<reference evidence="5 6" key="1">
    <citation type="submission" date="2016-10" db="EMBL/GenBank/DDBJ databases">
        <authorList>
            <person name="de Groot N.N."/>
        </authorList>
    </citation>
    <scope>NUCLEOTIDE SEQUENCE [LARGE SCALE GENOMIC DNA]</scope>
    <source>
        <strain evidence="5 6">DSM 9179</strain>
    </source>
</reference>
<dbReference type="RefSeq" id="WP_092454106.1">
    <property type="nucleotide sequence ID" value="NZ_FOJI01000008.1"/>
</dbReference>
<dbReference type="SMART" id="SM00895">
    <property type="entry name" value="FCD"/>
    <property type="match status" value="1"/>
</dbReference>
<dbReference type="PANTHER" id="PTHR43537">
    <property type="entry name" value="TRANSCRIPTIONAL REGULATOR, GNTR FAMILY"/>
    <property type="match status" value="1"/>
</dbReference>
<evidence type="ECO:0000256" key="1">
    <source>
        <dbReference type="ARBA" id="ARBA00023015"/>
    </source>
</evidence>
<gene>
    <name evidence="5" type="ORF">SAMN05421659_108111</name>
</gene>
<dbReference type="InterPro" id="IPR036388">
    <property type="entry name" value="WH-like_DNA-bd_sf"/>
</dbReference>
<keyword evidence="1" id="KW-0805">Transcription regulation</keyword>
<evidence type="ECO:0000313" key="5">
    <source>
        <dbReference type="EMBL" id="SEW27808.1"/>
    </source>
</evidence>
<dbReference type="AlphaFoldDB" id="A0A1I0QLB2"/>
<keyword evidence="6" id="KW-1185">Reference proteome</keyword>
<organism evidence="5 6">
    <name type="scientific">[Clostridium] fimetarium</name>
    <dbReference type="NCBI Taxonomy" id="99656"/>
    <lineage>
        <taxon>Bacteria</taxon>
        <taxon>Bacillati</taxon>
        <taxon>Bacillota</taxon>
        <taxon>Clostridia</taxon>
        <taxon>Lachnospirales</taxon>
        <taxon>Lachnospiraceae</taxon>
    </lineage>
</organism>
<name>A0A1I0QLB2_9FIRM</name>
<evidence type="ECO:0000256" key="2">
    <source>
        <dbReference type="ARBA" id="ARBA00023125"/>
    </source>
</evidence>
<dbReference type="SMART" id="SM00345">
    <property type="entry name" value="HTH_GNTR"/>
    <property type="match status" value="1"/>
</dbReference>
<dbReference type="InterPro" id="IPR000524">
    <property type="entry name" value="Tscrpt_reg_HTH_GntR"/>
</dbReference>
<dbReference type="CDD" id="cd07377">
    <property type="entry name" value="WHTH_GntR"/>
    <property type="match status" value="1"/>
</dbReference>
<dbReference type="Gene3D" id="1.20.120.530">
    <property type="entry name" value="GntR ligand-binding domain-like"/>
    <property type="match status" value="1"/>
</dbReference>
<dbReference type="SUPFAM" id="SSF46785">
    <property type="entry name" value="Winged helix' DNA-binding domain"/>
    <property type="match status" value="1"/>
</dbReference>
<dbReference type="OrthoDB" id="1972820at2"/>
<protein>
    <submittedName>
        <fullName evidence="5">GntR family transcriptional regulator, transcriptional repressor for pyruvate dehydrogenase complex</fullName>
    </submittedName>
</protein>
<dbReference type="SUPFAM" id="SSF48008">
    <property type="entry name" value="GntR ligand-binding domain-like"/>
    <property type="match status" value="1"/>
</dbReference>
<keyword evidence="2" id="KW-0238">DNA-binding</keyword>
<evidence type="ECO:0000259" key="4">
    <source>
        <dbReference type="PROSITE" id="PS50949"/>
    </source>
</evidence>
<accession>A0A1I0QLB2</accession>
<evidence type="ECO:0000256" key="3">
    <source>
        <dbReference type="ARBA" id="ARBA00023163"/>
    </source>
</evidence>
<dbReference type="GO" id="GO:0003700">
    <property type="term" value="F:DNA-binding transcription factor activity"/>
    <property type="evidence" value="ECO:0007669"/>
    <property type="project" value="InterPro"/>
</dbReference>
<dbReference type="EMBL" id="FOJI01000008">
    <property type="protein sequence ID" value="SEW27808.1"/>
    <property type="molecule type" value="Genomic_DNA"/>
</dbReference>
<dbReference type="PANTHER" id="PTHR43537:SF43">
    <property type="entry name" value="GNTR-FAMILY TRANSCRIPTIONAL REGULATOR"/>
    <property type="match status" value="1"/>
</dbReference>
<proteinExistence type="predicted"/>
<dbReference type="Gene3D" id="1.10.10.10">
    <property type="entry name" value="Winged helix-like DNA-binding domain superfamily/Winged helix DNA-binding domain"/>
    <property type="match status" value="1"/>
</dbReference>
<dbReference type="PROSITE" id="PS50949">
    <property type="entry name" value="HTH_GNTR"/>
    <property type="match status" value="1"/>
</dbReference>
<dbReference type="Pfam" id="PF00392">
    <property type="entry name" value="GntR"/>
    <property type="match status" value="1"/>
</dbReference>
<evidence type="ECO:0000313" key="6">
    <source>
        <dbReference type="Proteomes" id="UP000199701"/>
    </source>
</evidence>
<keyword evidence="5" id="KW-0670">Pyruvate</keyword>
<sequence>MENREYSKVINYIKTMISESRLHQGDKLPTERELANTLSIGRYSIREALRIMDSMGMIDSRQGSGNYLVPNIGKNLAESVKMMLMVKQVNYLEISQLRRAIELYAYGCAINNLTPEKTNEMNQILEEMKIASGIKRAKLDKQFHDAIILGSNNNLIISIMESLSEVCQGSIDKVVHNSSMELKEKLMETHVEMLKYLIEKNIEKGKDAINKHYHIADLEYSKSPNDI</sequence>
<dbReference type="InterPro" id="IPR008920">
    <property type="entry name" value="TF_FadR/GntR_C"/>
</dbReference>
<dbReference type="STRING" id="99656.SAMN05421659_108111"/>
<dbReference type="GO" id="GO:0003677">
    <property type="term" value="F:DNA binding"/>
    <property type="evidence" value="ECO:0007669"/>
    <property type="project" value="UniProtKB-KW"/>
</dbReference>
<keyword evidence="3" id="KW-0804">Transcription</keyword>
<dbReference type="InterPro" id="IPR036390">
    <property type="entry name" value="WH_DNA-bd_sf"/>
</dbReference>
<dbReference type="Pfam" id="PF07729">
    <property type="entry name" value="FCD"/>
    <property type="match status" value="1"/>
</dbReference>
<dbReference type="Proteomes" id="UP000199701">
    <property type="component" value="Unassembled WGS sequence"/>
</dbReference>